<dbReference type="InterPro" id="IPR055326">
    <property type="entry name" value="MINIYO"/>
</dbReference>
<evidence type="ECO:0000313" key="3">
    <source>
        <dbReference type="Proteomes" id="UP001454036"/>
    </source>
</evidence>
<evidence type="ECO:0000259" key="1">
    <source>
        <dbReference type="Pfam" id="PF25766"/>
    </source>
</evidence>
<organism evidence="2 3">
    <name type="scientific">Lithospermum erythrorhizon</name>
    <name type="common">Purple gromwell</name>
    <name type="synonym">Lithospermum officinale var. erythrorhizon</name>
    <dbReference type="NCBI Taxonomy" id="34254"/>
    <lineage>
        <taxon>Eukaryota</taxon>
        <taxon>Viridiplantae</taxon>
        <taxon>Streptophyta</taxon>
        <taxon>Embryophyta</taxon>
        <taxon>Tracheophyta</taxon>
        <taxon>Spermatophyta</taxon>
        <taxon>Magnoliopsida</taxon>
        <taxon>eudicotyledons</taxon>
        <taxon>Gunneridae</taxon>
        <taxon>Pentapetalae</taxon>
        <taxon>asterids</taxon>
        <taxon>lamiids</taxon>
        <taxon>Boraginales</taxon>
        <taxon>Boraginaceae</taxon>
        <taxon>Boraginoideae</taxon>
        <taxon>Lithospermeae</taxon>
        <taxon>Lithospermum</taxon>
    </lineage>
</organism>
<dbReference type="PANTHER" id="PTHR47605:SF2">
    <property type="entry name" value="TRANSCRIPTIONAL ELONGATION REGULATOR MINIYO"/>
    <property type="match status" value="1"/>
</dbReference>
<dbReference type="Pfam" id="PF25766">
    <property type="entry name" value="TPR_RPAP1"/>
    <property type="match status" value="1"/>
</dbReference>
<accession>A0AAV3P0T4</accession>
<dbReference type="Proteomes" id="UP001454036">
    <property type="component" value="Unassembled WGS sequence"/>
</dbReference>
<evidence type="ECO:0000313" key="2">
    <source>
        <dbReference type="EMBL" id="GAA0145255.1"/>
    </source>
</evidence>
<reference evidence="2 3" key="1">
    <citation type="submission" date="2024-01" db="EMBL/GenBank/DDBJ databases">
        <title>The complete chloroplast genome sequence of Lithospermum erythrorhizon: insights into the phylogenetic relationship among Boraginaceae species and the maternal lineages of purple gromwells.</title>
        <authorList>
            <person name="Okada T."/>
            <person name="Watanabe K."/>
        </authorList>
    </citation>
    <scope>NUCLEOTIDE SEQUENCE [LARGE SCALE GENOMIC DNA]</scope>
</reference>
<dbReference type="EMBL" id="BAABME010000756">
    <property type="protein sequence ID" value="GAA0145255.1"/>
    <property type="molecule type" value="Genomic_DNA"/>
</dbReference>
<sequence length="267" mass="30053">MATINHTKKTDLPPASNMEDDMESNLRCLEVFRAGLFFSLGLEAMSAFLPSESQCFVWQVPVVWKLHALSVILMNGMDFLVDKKTRDVYGHCKLSMGNTSMNSESDVHESYSTFIETLVEQFAAVSYGDLLFGCQIAIYLHMFVESPVKLATWKVLSNAHDDEKILEAYAQSWVSGALDRAATRSSAAFTLALHHLSSFVFGNCPASQISLRNKLVKSLLRDYTRKGHHKGMLFNFMHYKYSTSLGSSLLLEVEKLEAFVLQKDQLK</sequence>
<gene>
    <name evidence="2" type="ORF">LIER_05494</name>
</gene>
<dbReference type="PANTHER" id="PTHR47605">
    <property type="entry name" value="TRANSCRIPTIONAL ELONGATION REGULATOR MINIYO"/>
    <property type="match status" value="1"/>
</dbReference>
<protein>
    <recommendedName>
        <fullName evidence="1">RPAP1/MINIYO-like TPR repeats domain-containing protein</fullName>
    </recommendedName>
</protein>
<feature type="domain" description="RPAP1/MINIYO-like TPR repeats" evidence="1">
    <location>
        <begin position="56"/>
        <end position="154"/>
    </location>
</feature>
<dbReference type="AlphaFoldDB" id="A0AAV3P0T4"/>
<comment type="caution">
    <text evidence="2">The sequence shown here is derived from an EMBL/GenBank/DDBJ whole genome shotgun (WGS) entry which is preliminary data.</text>
</comment>
<dbReference type="InterPro" id="IPR057989">
    <property type="entry name" value="TPR_RPAP1/MINIYO-like"/>
</dbReference>
<keyword evidence="3" id="KW-1185">Reference proteome</keyword>
<name>A0AAV3P0T4_LITER</name>
<proteinExistence type="predicted"/>